<accession>A0A7X4LNQ6</accession>
<name>A0A7X4LNQ6_9VIBR</name>
<feature type="domain" description="Rhodanese" evidence="3">
    <location>
        <begin position="18"/>
        <end position="135"/>
    </location>
</feature>
<evidence type="ECO:0000313" key="4">
    <source>
        <dbReference type="EMBL" id="MZI95022.1"/>
    </source>
</evidence>
<dbReference type="Pfam" id="PF00581">
    <property type="entry name" value="Rhodanese"/>
    <property type="match status" value="2"/>
</dbReference>
<dbReference type="CDD" id="cd01449">
    <property type="entry name" value="TST_Repeat_2"/>
    <property type="match status" value="1"/>
</dbReference>
<dbReference type="InterPro" id="IPR036873">
    <property type="entry name" value="Rhodanese-like_dom_sf"/>
</dbReference>
<dbReference type="SUPFAM" id="SSF52821">
    <property type="entry name" value="Rhodanese/Cell cycle control phosphatase"/>
    <property type="match status" value="2"/>
</dbReference>
<evidence type="ECO:0000313" key="5">
    <source>
        <dbReference type="Proteomes" id="UP000462621"/>
    </source>
</evidence>
<keyword evidence="1 4" id="KW-0808">Transferase</keyword>
<protein>
    <submittedName>
        <fullName evidence="4">3-mercaptopyruvate sulfurtransferase</fullName>
        <ecNumber evidence="4">2.8.1.2</ecNumber>
    </submittedName>
</protein>
<dbReference type="SMART" id="SM00450">
    <property type="entry name" value="RHOD"/>
    <property type="match status" value="2"/>
</dbReference>
<evidence type="ECO:0000256" key="2">
    <source>
        <dbReference type="ARBA" id="ARBA00022737"/>
    </source>
</evidence>
<dbReference type="NCBIfam" id="NF008557">
    <property type="entry name" value="PRK11493.1"/>
    <property type="match status" value="1"/>
</dbReference>
<proteinExistence type="predicted"/>
<dbReference type="FunFam" id="3.40.250.10:FF:000015">
    <property type="entry name" value="Sulfurtransferase"/>
    <property type="match status" value="1"/>
</dbReference>
<feature type="domain" description="Rhodanese" evidence="3">
    <location>
        <begin position="165"/>
        <end position="280"/>
    </location>
</feature>
<dbReference type="PROSITE" id="PS00380">
    <property type="entry name" value="RHODANESE_1"/>
    <property type="match status" value="1"/>
</dbReference>
<dbReference type="EC" id="2.8.1.2" evidence="4"/>
<keyword evidence="4" id="KW-0670">Pyruvate</keyword>
<dbReference type="PANTHER" id="PTHR11364">
    <property type="entry name" value="THIOSULFATE SULFERTANSFERASE"/>
    <property type="match status" value="1"/>
</dbReference>
<evidence type="ECO:0000256" key="1">
    <source>
        <dbReference type="ARBA" id="ARBA00022679"/>
    </source>
</evidence>
<keyword evidence="2" id="KW-0677">Repeat</keyword>
<keyword evidence="5" id="KW-1185">Reference proteome</keyword>
<dbReference type="GO" id="GO:0004792">
    <property type="term" value="F:thiosulfate-cyanide sulfurtransferase activity"/>
    <property type="evidence" value="ECO:0007669"/>
    <property type="project" value="InterPro"/>
</dbReference>
<dbReference type="PROSITE" id="PS50206">
    <property type="entry name" value="RHODANESE_3"/>
    <property type="match status" value="2"/>
</dbReference>
<organism evidence="4 5">
    <name type="scientific">Vibrio eleionomae</name>
    <dbReference type="NCBI Taxonomy" id="2653505"/>
    <lineage>
        <taxon>Bacteria</taxon>
        <taxon>Pseudomonadati</taxon>
        <taxon>Pseudomonadota</taxon>
        <taxon>Gammaproteobacteria</taxon>
        <taxon>Vibrionales</taxon>
        <taxon>Vibrionaceae</taxon>
        <taxon>Vibrio</taxon>
    </lineage>
</organism>
<dbReference type="RefSeq" id="WP_161157501.1">
    <property type="nucleotide sequence ID" value="NZ_WEKT01000043.1"/>
</dbReference>
<dbReference type="CDD" id="cd01448">
    <property type="entry name" value="TST_Repeat_1"/>
    <property type="match status" value="1"/>
</dbReference>
<gene>
    <name evidence="4" type="primary">sseA</name>
    <name evidence="4" type="ORF">F9817_17735</name>
</gene>
<evidence type="ECO:0000259" key="3">
    <source>
        <dbReference type="PROSITE" id="PS50206"/>
    </source>
</evidence>
<comment type="caution">
    <text evidence="4">The sequence shown here is derived from an EMBL/GenBank/DDBJ whole genome shotgun (WGS) entry which is preliminary data.</text>
</comment>
<dbReference type="GO" id="GO:0016784">
    <property type="term" value="F:3-mercaptopyruvate sulfurtransferase activity"/>
    <property type="evidence" value="ECO:0007669"/>
    <property type="project" value="UniProtKB-EC"/>
</dbReference>
<dbReference type="InterPro" id="IPR001307">
    <property type="entry name" value="Thiosulphate_STrfase_CS"/>
</dbReference>
<dbReference type="Gene3D" id="3.40.250.10">
    <property type="entry name" value="Rhodanese-like domain"/>
    <property type="match status" value="2"/>
</dbReference>
<dbReference type="AlphaFoldDB" id="A0A7X4LNQ6"/>
<sequence length="283" mass="31871">MSNLNPLVTASWLNEHLNDNNLVVVDGTFHLPDTGRSAKEEFVQEHIPGARFFDLDVISDPENPRPRKVPPQDIFEREISNLGIDNNTTVVAYDTRGLYSAARVWWLFRFYGYDNVVILDGGFPAWQAEQLPVENGVKEHAKAEFKAPGKRKELLALWPQVLEASNQHDQILDARPTPRWQGKDADRYPGTRQGRIPNSLNLPWANVLDPETKKLLPKEELRQLYLDAGVDFNKPVIASCGSGLTACILALGMTLVGHTDWAVYDGSWDEWGRNLDLPVASDF</sequence>
<dbReference type="InterPro" id="IPR045078">
    <property type="entry name" value="TST/MPST-like"/>
</dbReference>
<dbReference type="EMBL" id="WEKT01000043">
    <property type="protein sequence ID" value="MZI95022.1"/>
    <property type="molecule type" value="Genomic_DNA"/>
</dbReference>
<dbReference type="PANTHER" id="PTHR11364:SF27">
    <property type="entry name" value="SULFURTRANSFERASE"/>
    <property type="match status" value="1"/>
</dbReference>
<reference evidence="4 5" key="1">
    <citation type="submission" date="2019-10" db="EMBL/GenBank/DDBJ databases">
        <title>Vibrio sp. nov. isolated from a shrimp pond.</title>
        <authorList>
            <person name="Gomez-Gil B."/>
            <person name="Enciso-Ibarra J."/>
            <person name="Enciso-Ibarra K."/>
            <person name="Bolan-Mejia C."/>
        </authorList>
    </citation>
    <scope>NUCLEOTIDE SEQUENCE [LARGE SCALE GENOMIC DNA]</scope>
    <source>
        <strain evidence="4 5">CAIM 722</strain>
    </source>
</reference>
<dbReference type="InterPro" id="IPR001763">
    <property type="entry name" value="Rhodanese-like_dom"/>
</dbReference>
<dbReference type="Proteomes" id="UP000462621">
    <property type="component" value="Unassembled WGS sequence"/>
</dbReference>